<dbReference type="AlphaFoldDB" id="A0A0A9K7K6"/>
<reference evidence="1" key="1">
    <citation type="submission" date="2014-09" db="EMBL/GenBank/DDBJ databases">
        <authorList>
            <person name="Magalhaes I.L.F."/>
            <person name="Oliveira U."/>
            <person name="Santos F.R."/>
            <person name="Vidigal T.H.D.A."/>
            <person name="Brescovit A.D."/>
            <person name="Santos A.J."/>
        </authorList>
    </citation>
    <scope>NUCLEOTIDE SEQUENCE</scope>
    <source>
        <tissue evidence="1">Shoot tissue taken approximately 20 cm above the soil surface</tissue>
    </source>
</reference>
<organism evidence="1">
    <name type="scientific">Arundo donax</name>
    <name type="common">Giant reed</name>
    <name type="synonym">Donax arundinaceus</name>
    <dbReference type="NCBI Taxonomy" id="35708"/>
    <lineage>
        <taxon>Eukaryota</taxon>
        <taxon>Viridiplantae</taxon>
        <taxon>Streptophyta</taxon>
        <taxon>Embryophyta</taxon>
        <taxon>Tracheophyta</taxon>
        <taxon>Spermatophyta</taxon>
        <taxon>Magnoliopsida</taxon>
        <taxon>Liliopsida</taxon>
        <taxon>Poales</taxon>
        <taxon>Poaceae</taxon>
        <taxon>PACMAD clade</taxon>
        <taxon>Arundinoideae</taxon>
        <taxon>Arundineae</taxon>
        <taxon>Arundo</taxon>
    </lineage>
</organism>
<reference evidence="1" key="2">
    <citation type="journal article" date="2015" name="Data Brief">
        <title>Shoot transcriptome of the giant reed, Arundo donax.</title>
        <authorList>
            <person name="Barrero R.A."/>
            <person name="Guerrero F.D."/>
            <person name="Moolhuijzen P."/>
            <person name="Goolsby J.A."/>
            <person name="Tidwell J."/>
            <person name="Bellgard S.E."/>
            <person name="Bellgard M.I."/>
        </authorList>
    </citation>
    <scope>NUCLEOTIDE SEQUENCE</scope>
    <source>
        <tissue evidence="1">Shoot tissue taken approximately 20 cm above the soil surface</tissue>
    </source>
</reference>
<sequence>MSGSKKALSLGVSGLESSQNNKGWIHRSFGWTRLMFCAIIFQPSTYACQHVSRN</sequence>
<dbReference type="EMBL" id="GBRH01281070">
    <property type="protein sequence ID" value="JAD16825.1"/>
    <property type="molecule type" value="Transcribed_RNA"/>
</dbReference>
<accession>A0A0A9K7K6</accession>
<evidence type="ECO:0000313" key="1">
    <source>
        <dbReference type="EMBL" id="JAD16825.1"/>
    </source>
</evidence>
<name>A0A0A9K7K6_ARUDO</name>
<proteinExistence type="predicted"/>
<protein>
    <submittedName>
        <fullName evidence="1">Uncharacterized protein</fullName>
    </submittedName>
</protein>